<dbReference type="InterPro" id="IPR036259">
    <property type="entry name" value="MFS_trans_sf"/>
</dbReference>
<evidence type="ECO:0000256" key="1">
    <source>
        <dbReference type="ARBA" id="ARBA00022692"/>
    </source>
</evidence>
<dbReference type="GO" id="GO:0022857">
    <property type="term" value="F:transmembrane transporter activity"/>
    <property type="evidence" value="ECO:0007669"/>
    <property type="project" value="InterPro"/>
</dbReference>
<feature type="transmembrane region" description="Helical" evidence="5">
    <location>
        <begin position="340"/>
        <end position="359"/>
    </location>
</feature>
<dbReference type="AlphaFoldDB" id="A0AA42IMM8"/>
<gene>
    <name evidence="7" type="ORF">N5D41_11335</name>
</gene>
<feature type="transmembrane region" description="Helical" evidence="5">
    <location>
        <begin position="65"/>
        <end position="86"/>
    </location>
</feature>
<feature type="domain" description="Major facilitator superfamily (MFS) profile" evidence="6">
    <location>
        <begin position="67"/>
        <end position="455"/>
    </location>
</feature>
<keyword evidence="2 5" id="KW-1133">Transmembrane helix</keyword>
<dbReference type="Pfam" id="PF07690">
    <property type="entry name" value="MFS_1"/>
    <property type="match status" value="1"/>
</dbReference>
<feature type="transmembrane region" description="Helical" evidence="5">
    <location>
        <begin position="106"/>
        <end position="125"/>
    </location>
</feature>
<dbReference type="InterPro" id="IPR020846">
    <property type="entry name" value="MFS_dom"/>
</dbReference>
<reference evidence="7" key="1">
    <citation type="submission" date="2022-09" db="EMBL/GenBank/DDBJ databases">
        <title>Intensive care unit water sources are persistently colonized with multi-drug resistant bacteria and are the site of extensive horizontal gene transfer of antibiotic resistance genes.</title>
        <authorList>
            <person name="Diorio-Toth L."/>
        </authorList>
    </citation>
    <scope>NUCLEOTIDE SEQUENCE</scope>
    <source>
        <strain evidence="7">GD03863</strain>
    </source>
</reference>
<evidence type="ECO:0000259" key="6">
    <source>
        <dbReference type="PROSITE" id="PS50850"/>
    </source>
</evidence>
<keyword evidence="3 5" id="KW-0472">Membrane</keyword>
<dbReference type="SUPFAM" id="SSF103473">
    <property type="entry name" value="MFS general substrate transporter"/>
    <property type="match status" value="1"/>
</dbReference>
<dbReference type="PROSITE" id="PS50850">
    <property type="entry name" value="MFS"/>
    <property type="match status" value="1"/>
</dbReference>
<dbReference type="RefSeq" id="WP_230875421.1">
    <property type="nucleotide sequence ID" value="NZ_JACFYY010000012.1"/>
</dbReference>
<dbReference type="InterPro" id="IPR050327">
    <property type="entry name" value="Proton-linked_MCT"/>
</dbReference>
<protein>
    <submittedName>
        <fullName evidence="7">MFS transporter</fullName>
    </submittedName>
</protein>
<proteinExistence type="predicted"/>
<dbReference type="Gene3D" id="1.20.1250.20">
    <property type="entry name" value="MFS general substrate transporter like domains"/>
    <property type="match status" value="2"/>
</dbReference>
<feature type="region of interest" description="Disordered" evidence="4">
    <location>
        <begin position="464"/>
        <end position="484"/>
    </location>
</feature>
<accession>A0AA42IMM8</accession>
<evidence type="ECO:0000256" key="5">
    <source>
        <dbReference type="SAM" id="Phobius"/>
    </source>
</evidence>
<name>A0AA42IMM8_9GAMM</name>
<dbReference type="Proteomes" id="UP001161137">
    <property type="component" value="Unassembled WGS sequence"/>
</dbReference>
<feature type="transmembrane region" description="Helical" evidence="5">
    <location>
        <begin position="401"/>
        <end position="423"/>
    </location>
</feature>
<feature type="transmembrane region" description="Helical" evidence="5">
    <location>
        <begin position="155"/>
        <end position="177"/>
    </location>
</feature>
<dbReference type="PANTHER" id="PTHR11360">
    <property type="entry name" value="MONOCARBOXYLATE TRANSPORTER"/>
    <property type="match status" value="1"/>
</dbReference>
<keyword evidence="1 5" id="KW-0812">Transmembrane</keyword>
<feature type="transmembrane region" description="Helical" evidence="5">
    <location>
        <begin position="222"/>
        <end position="242"/>
    </location>
</feature>
<evidence type="ECO:0000256" key="2">
    <source>
        <dbReference type="ARBA" id="ARBA00022989"/>
    </source>
</evidence>
<evidence type="ECO:0000313" key="7">
    <source>
        <dbReference type="EMBL" id="MDH0702080.1"/>
    </source>
</evidence>
<dbReference type="EMBL" id="JAOCDH010000011">
    <property type="protein sequence ID" value="MDH0702080.1"/>
    <property type="molecule type" value="Genomic_DNA"/>
</dbReference>
<evidence type="ECO:0000256" key="4">
    <source>
        <dbReference type="SAM" id="MobiDB-lite"/>
    </source>
</evidence>
<dbReference type="GeneID" id="83643963"/>
<feature type="transmembrane region" description="Helical" evidence="5">
    <location>
        <begin position="189"/>
        <end position="210"/>
    </location>
</feature>
<feature type="transmembrane region" description="Helical" evidence="5">
    <location>
        <begin position="429"/>
        <end position="449"/>
    </location>
</feature>
<dbReference type="InterPro" id="IPR011701">
    <property type="entry name" value="MFS"/>
</dbReference>
<feature type="transmembrane region" description="Helical" evidence="5">
    <location>
        <begin position="132"/>
        <end position="149"/>
    </location>
</feature>
<dbReference type="PANTHER" id="PTHR11360:SF290">
    <property type="entry name" value="MONOCARBOXYLATE MFS PERMEASE"/>
    <property type="match status" value="1"/>
</dbReference>
<organism evidence="7 8">
    <name type="scientific">Ectopseudomonas toyotomiensis</name>
    <dbReference type="NCBI Taxonomy" id="554344"/>
    <lineage>
        <taxon>Bacteria</taxon>
        <taxon>Pseudomonadati</taxon>
        <taxon>Pseudomonadota</taxon>
        <taxon>Gammaproteobacteria</taxon>
        <taxon>Pseudomonadales</taxon>
        <taxon>Pseudomonadaceae</taxon>
        <taxon>Ectopseudomonas</taxon>
    </lineage>
</organism>
<sequence length="484" mass="52428">MSLLTSADEITEKAINKQVSFIAFLCIESGKTTRALWSFHMSQSQPKSAPSLAIDLTEFRQGWRILILSLLGIGTSVSVVPLYSFGSLVLPLQEGLGWSREEIQPAISFLLVATIIAVQISGWLIRRHGLRPVAIISLITLSLSYWLITFITEVWQLYACYTLMAFAGMGTTMVTWTQLVNLWFERNRGLALAIILCGTGSAALILPPLLSWAIELAGWKAGFWILALLPLLITTPLSIFWIRSDSPASAAVTRAVGGPLGLGGLSLSETARSLRFWLCNVALLLSVTAMVGMVTSTIPMLRDKGLSASDAAMAFSVYGVSLILGRVVVGYLVDRLWAPGVAFVVLAMPAVGCLMFSVVDTHLHSLMLASALVGLGAGAEMDIAAFLMARYFGMRDYSRIFSLHMGFIGLGAALAPLYFNYLFAQSGSYSGLLLHCTISFALGAVLLLLMGRYPDFGRPLERKEHGEVENDSMGSPLRSRGQEA</sequence>
<feature type="transmembrane region" description="Helical" evidence="5">
    <location>
        <begin position="276"/>
        <end position="299"/>
    </location>
</feature>
<dbReference type="CDD" id="cd17355">
    <property type="entry name" value="MFS_YcxA_like"/>
    <property type="match status" value="1"/>
</dbReference>
<feature type="transmembrane region" description="Helical" evidence="5">
    <location>
        <begin position="311"/>
        <end position="333"/>
    </location>
</feature>
<feature type="transmembrane region" description="Helical" evidence="5">
    <location>
        <begin position="365"/>
        <end position="389"/>
    </location>
</feature>
<comment type="caution">
    <text evidence="7">The sequence shown here is derived from an EMBL/GenBank/DDBJ whole genome shotgun (WGS) entry which is preliminary data.</text>
</comment>
<evidence type="ECO:0000256" key="3">
    <source>
        <dbReference type="ARBA" id="ARBA00023136"/>
    </source>
</evidence>
<evidence type="ECO:0000313" key="8">
    <source>
        <dbReference type="Proteomes" id="UP001161137"/>
    </source>
</evidence>